<dbReference type="InterPro" id="IPR013083">
    <property type="entry name" value="Znf_RING/FYVE/PHD"/>
</dbReference>
<dbReference type="PROSITE" id="PS50089">
    <property type="entry name" value="ZF_RING_2"/>
    <property type="match status" value="1"/>
</dbReference>
<feature type="compositionally biased region" description="Basic and acidic residues" evidence="5">
    <location>
        <begin position="217"/>
        <end position="313"/>
    </location>
</feature>
<reference evidence="7" key="3">
    <citation type="submission" date="2014-01" db="EMBL/GenBank/DDBJ databases">
        <title>Evolution of pathogenesis and genome organization in the Tremellales.</title>
        <authorList>
            <person name="Cuomo C."/>
            <person name="Litvintseva A."/>
            <person name="Heitman J."/>
            <person name="Chen Y."/>
            <person name="Sun S."/>
            <person name="Springer D."/>
            <person name="Dromer F."/>
            <person name="Young S."/>
            <person name="Zeng Q."/>
            <person name="Chapman S."/>
            <person name="Gujja S."/>
            <person name="Saif S."/>
            <person name="Birren B."/>
        </authorList>
    </citation>
    <scope>NUCLEOTIDE SEQUENCE</scope>
    <source>
        <strain evidence="7">CBS 10118</strain>
    </source>
</reference>
<dbReference type="VEuPathDB" id="FungiDB:I302_01295"/>
<evidence type="ECO:0000313" key="7">
    <source>
        <dbReference type="EMBL" id="OCF29782.1"/>
    </source>
</evidence>
<feature type="compositionally biased region" description="Basic and acidic residues" evidence="5">
    <location>
        <begin position="104"/>
        <end position="114"/>
    </location>
</feature>
<reference evidence="7" key="1">
    <citation type="submission" date="2013-07" db="EMBL/GenBank/DDBJ databases">
        <title>The Genome Sequence of Cryptococcus bestiolae CBS10118.</title>
        <authorList>
            <consortium name="The Broad Institute Genome Sequencing Platform"/>
            <person name="Cuomo C."/>
            <person name="Litvintseva A."/>
            <person name="Chen Y."/>
            <person name="Heitman J."/>
            <person name="Sun S."/>
            <person name="Springer D."/>
            <person name="Dromer F."/>
            <person name="Young S.K."/>
            <person name="Zeng Q."/>
            <person name="Gargeya S."/>
            <person name="Fitzgerald M."/>
            <person name="Abouelleil A."/>
            <person name="Alvarado L."/>
            <person name="Berlin A.M."/>
            <person name="Chapman S.B."/>
            <person name="Dewar J."/>
            <person name="Goldberg J."/>
            <person name="Griggs A."/>
            <person name="Gujja S."/>
            <person name="Hansen M."/>
            <person name="Howarth C."/>
            <person name="Imamovic A."/>
            <person name="Larimer J."/>
            <person name="McCowan C."/>
            <person name="Murphy C."/>
            <person name="Pearson M."/>
            <person name="Priest M."/>
            <person name="Roberts A."/>
            <person name="Saif S."/>
            <person name="Shea T."/>
            <person name="Sykes S."/>
            <person name="Wortman J."/>
            <person name="Nusbaum C."/>
            <person name="Birren B."/>
        </authorList>
    </citation>
    <scope>NUCLEOTIDE SEQUENCE [LARGE SCALE GENOMIC DNA]</scope>
    <source>
        <strain evidence="7">CBS 10118</strain>
    </source>
</reference>
<feature type="compositionally biased region" description="Acidic residues" evidence="5">
    <location>
        <begin position="644"/>
        <end position="658"/>
    </location>
</feature>
<evidence type="ECO:0000256" key="3">
    <source>
        <dbReference type="ARBA" id="ARBA00022833"/>
    </source>
</evidence>
<keyword evidence="2 4" id="KW-0863">Zinc-finger</keyword>
<feature type="domain" description="RING-type" evidence="6">
    <location>
        <begin position="381"/>
        <end position="440"/>
    </location>
</feature>
<dbReference type="Gene3D" id="3.30.40.10">
    <property type="entry name" value="Zinc/RING finger domain, C3HC4 (zinc finger)"/>
    <property type="match status" value="1"/>
</dbReference>
<evidence type="ECO:0000256" key="1">
    <source>
        <dbReference type="ARBA" id="ARBA00022723"/>
    </source>
</evidence>
<dbReference type="OrthoDB" id="6105938at2759"/>
<name>A0A1B9GFG1_9TREE</name>
<reference evidence="8" key="4">
    <citation type="submission" date="2024-02" db="EMBL/GenBank/DDBJ databases">
        <title>Comparative genomics of Cryptococcus and Kwoniella reveals pathogenesis evolution and contrasting modes of karyotype evolution via chromosome fusion or intercentromeric recombination.</title>
        <authorList>
            <person name="Coelho M.A."/>
            <person name="David-Palma M."/>
            <person name="Shea T."/>
            <person name="Bowers K."/>
            <person name="McGinley-Smith S."/>
            <person name="Mohammad A.W."/>
            <person name="Gnirke A."/>
            <person name="Yurkov A.M."/>
            <person name="Nowrousian M."/>
            <person name="Sun S."/>
            <person name="Cuomo C.A."/>
            <person name="Heitman J."/>
        </authorList>
    </citation>
    <scope>NUCLEOTIDE SEQUENCE</scope>
    <source>
        <strain evidence="8">CBS 10118</strain>
    </source>
</reference>
<reference evidence="8" key="2">
    <citation type="submission" date="2013-07" db="EMBL/GenBank/DDBJ databases">
        <authorList>
            <consortium name="The Broad Institute Genome Sequencing Platform"/>
            <person name="Cuomo C."/>
            <person name="Litvintseva A."/>
            <person name="Chen Y."/>
            <person name="Heitman J."/>
            <person name="Sun S."/>
            <person name="Springer D."/>
            <person name="Dromer F."/>
            <person name="Young S.K."/>
            <person name="Zeng Q."/>
            <person name="Gargeya S."/>
            <person name="Fitzgerald M."/>
            <person name="Abouelleil A."/>
            <person name="Alvarado L."/>
            <person name="Berlin A.M."/>
            <person name="Chapman S.B."/>
            <person name="Dewar J."/>
            <person name="Goldberg J."/>
            <person name="Griggs A."/>
            <person name="Gujja S."/>
            <person name="Hansen M."/>
            <person name="Howarth C."/>
            <person name="Imamovic A."/>
            <person name="Larimer J."/>
            <person name="McCowan C."/>
            <person name="Murphy C."/>
            <person name="Pearson M."/>
            <person name="Priest M."/>
            <person name="Roberts A."/>
            <person name="Saif S."/>
            <person name="Shea T."/>
            <person name="Sykes S."/>
            <person name="Wortman J."/>
            <person name="Nusbaum C."/>
            <person name="Birren B."/>
        </authorList>
    </citation>
    <scope>NUCLEOTIDE SEQUENCE</scope>
    <source>
        <strain evidence="8">CBS 10118</strain>
    </source>
</reference>
<feature type="compositionally biased region" description="Basic and acidic residues" evidence="5">
    <location>
        <begin position="32"/>
        <end position="55"/>
    </location>
</feature>
<evidence type="ECO:0000256" key="5">
    <source>
        <dbReference type="SAM" id="MobiDB-lite"/>
    </source>
</evidence>
<dbReference type="EMBL" id="CP144541">
    <property type="protein sequence ID" value="WVW80622.1"/>
    <property type="molecule type" value="Genomic_DNA"/>
</dbReference>
<keyword evidence="1" id="KW-0479">Metal-binding</keyword>
<dbReference type="GO" id="GO:0008270">
    <property type="term" value="F:zinc ion binding"/>
    <property type="evidence" value="ECO:0007669"/>
    <property type="project" value="UniProtKB-KW"/>
</dbReference>
<dbReference type="SUPFAM" id="SSF57850">
    <property type="entry name" value="RING/U-box"/>
    <property type="match status" value="1"/>
</dbReference>
<keyword evidence="9" id="KW-1185">Reference proteome</keyword>
<dbReference type="InterPro" id="IPR027370">
    <property type="entry name" value="Znf-RING_euk"/>
</dbReference>
<feature type="compositionally biased region" description="Acidic residues" evidence="5">
    <location>
        <begin position="609"/>
        <end position="637"/>
    </location>
</feature>
<evidence type="ECO:0000313" key="8">
    <source>
        <dbReference type="EMBL" id="WVW80622.1"/>
    </source>
</evidence>
<dbReference type="STRING" id="1296100.A0A1B9GFG1"/>
<gene>
    <name evidence="7" type="ORF">I302_01295</name>
    <name evidence="8" type="ORF">I302_102608</name>
</gene>
<dbReference type="KEGG" id="kbi:30205694"/>
<feature type="compositionally biased region" description="Basic and acidic residues" evidence="5">
    <location>
        <begin position="194"/>
        <end position="210"/>
    </location>
</feature>
<dbReference type="CDD" id="cd16449">
    <property type="entry name" value="RING-HC"/>
    <property type="match status" value="1"/>
</dbReference>
<dbReference type="AlphaFoldDB" id="A0A1B9GFG1"/>
<evidence type="ECO:0000313" key="9">
    <source>
        <dbReference type="Proteomes" id="UP000092730"/>
    </source>
</evidence>
<dbReference type="Proteomes" id="UP000092730">
    <property type="component" value="Chromosome 1"/>
</dbReference>
<organism evidence="7">
    <name type="scientific">Kwoniella bestiolae CBS 10118</name>
    <dbReference type="NCBI Taxonomy" id="1296100"/>
    <lineage>
        <taxon>Eukaryota</taxon>
        <taxon>Fungi</taxon>
        <taxon>Dikarya</taxon>
        <taxon>Basidiomycota</taxon>
        <taxon>Agaricomycotina</taxon>
        <taxon>Tremellomycetes</taxon>
        <taxon>Tremellales</taxon>
        <taxon>Cryptococcaceae</taxon>
        <taxon>Kwoniella</taxon>
    </lineage>
</organism>
<feature type="region of interest" description="Disordered" evidence="5">
    <location>
        <begin position="1"/>
        <end position="316"/>
    </location>
</feature>
<dbReference type="RefSeq" id="XP_019050852.1">
    <property type="nucleotide sequence ID" value="XM_019187974.1"/>
</dbReference>
<feature type="region of interest" description="Disordered" evidence="5">
    <location>
        <begin position="559"/>
        <end position="726"/>
    </location>
</feature>
<dbReference type="GeneID" id="30205694"/>
<evidence type="ECO:0000256" key="4">
    <source>
        <dbReference type="PROSITE-ProRule" id="PRU00175"/>
    </source>
</evidence>
<evidence type="ECO:0000259" key="6">
    <source>
        <dbReference type="PROSITE" id="PS50089"/>
    </source>
</evidence>
<dbReference type="SMART" id="SM00184">
    <property type="entry name" value="RING"/>
    <property type="match status" value="1"/>
</dbReference>
<protein>
    <recommendedName>
        <fullName evidence="6">RING-type domain-containing protein</fullName>
    </recommendedName>
</protein>
<evidence type="ECO:0000256" key="2">
    <source>
        <dbReference type="ARBA" id="ARBA00022771"/>
    </source>
</evidence>
<dbReference type="Pfam" id="PF13445">
    <property type="entry name" value="zf-RING_UBOX"/>
    <property type="match status" value="1"/>
</dbReference>
<keyword evidence="3" id="KW-0862">Zinc</keyword>
<feature type="compositionally biased region" description="Polar residues" evidence="5">
    <location>
        <begin position="162"/>
        <end position="189"/>
    </location>
</feature>
<accession>A0A1B9GFG1</accession>
<proteinExistence type="predicted"/>
<dbReference type="InterPro" id="IPR001841">
    <property type="entry name" value="Znf_RING"/>
</dbReference>
<sequence>MPPTTTSSIAPHRKAAASPFHKPAQSRKPSNRTKDLASKENQKGRDIPIKTEDGSHLVLQAQAPPPPVSEKKRKKRKRKSLEPSIAAVVEAKPSVESRINAMIEEERKPSDSKVLKMLNDLRAPPKGSPRSSPEPEVQVEDENESLPVGNGDEDVEMDPLGSITSKSLQSSDNIATTSSQRGRNPSPTKSPIILKKEKERLRKKKDKEARQAFVAEQKARVEEEALEAREKKEREELKKAAEDELEKVKSQIDEIRKEAEKLRGQNEEMHNRNHELKEEESRMKAKTEEEKKRRSDQELQKVREEKRRQKELQDQVEEAQNRLNEMKEKYESEKIDREKKEQLIEVMKKQTEESKKKNGESAVAIKNHENIKSAIAHALECPICLHTVDDPYVLSCGHIACRQCLVDYFRSPTALKHGYPDAITPETDLSFRTKVCHVCRSHVLRKPARLFFLRAVLEPLGLFQYDNLPPPGSEEVDPWENIFPADPYTYKLYDPTDDTTRCPECMGEIVDSVCQGCNLDFSEGSDVGEDEDLIDGEEESVRGSVLGDEDVIRFVDDMAEDDGDEDGSSSTSSSDEDGGEGTGTARSRRFRNAPPPPPPIGNLLNILEGLDDEAEDDDGSWGSSEEDEREPNSEDEYGGSFIDDGGEEDDEEGEEDVSMIDVEAAEGISGDESEDEVPVRRSRVRSRRTRTDPDEDSDSEDQPVFTGSRPRRGRSQAVVISDDESD</sequence>
<dbReference type="EMBL" id="KI894018">
    <property type="protein sequence ID" value="OCF29782.1"/>
    <property type="molecule type" value="Genomic_DNA"/>
</dbReference>